<reference evidence="2" key="1">
    <citation type="journal article" date="2023" name="Science">
        <title>Genome structures resolve the early diversification of teleost fishes.</title>
        <authorList>
            <person name="Parey E."/>
            <person name="Louis A."/>
            <person name="Montfort J."/>
            <person name="Bouchez O."/>
            <person name="Roques C."/>
            <person name="Iampietro C."/>
            <person name="Lluch J."/>
            <person name="Castinel A."/>
            <person name="Donnadieu C."/>
            <person name="Desvignes T."/>
            <person name="Floi Bucao C."/>
            <person name="Jouanno E."/>
            <person name="Wen M."/>
            <person name="Mejri S."/>
            <person name="Dirks R."/>
            <person name="Jansen H."/>
            <person name="Henkel C."/>
            <person name="Chen W.J."/>
            <person name="Zahm M."/>
            <person name="Cabau C."/>
            <person name="Klopp C."/>
            <person name="Thompson A.W."/>
            <person name="Robinson-Rechavi M."/>
            <person name="Braasch I."/>
            <person name="Lecointre G."/>
            <person name="Bobe J."/>
            <person name="Postlethwait J.H."/>
            <person name="Berthelot C."/>
            <person name="Roest Crollius H."/>
            <person name="Guiguen Y."/>
        </authorList>
    </citation>
    <scope>NUCLEOTIDE SEQUENCE</scope>
    <source>
        <strain evidence="2">NC1722</strain>
    </source>
</reference>
<evidence type="ECO:0000313" key="2">
    <source>
        <dbReference type="EMBL" id="KAJ8389352.1"/>
    </source>
</evidence>
<gene>
    <name evidence="2" type="ORF">AAFF_G00120600</name>
</gene>
<sequence>MAGIPPPATREGGTADLSVTDRRLRPAVPPDFGTETPLGCLLRDRPSSGAQWPPAPCRGKACLRSLAPQLCAPR</sequence>
<accession>A0AAD7W9Y8</accession>
<dbReference type="Proteomes" id="UP001221898">
    <property type="component" value="Unassembled WGS sequence"/>
</dbReference>
<evidence type="ECO:0000256" key="1">
    <source>
        <dbReference type="SAM" id="MobiDB-lite"/>
    </source>
</evidence>
<dbReference type="AlphaFoldDB" id="A0AAD7W9Y8"/>
<dbReference type="EMBL" id="JAINUG010000183">
    <property type="protein sequence ID" value="KAJ8389352.1"/>
    <property type="molecule type" value="Genomic_DNA"/>
</dbReference>
<feature type="region of interest" description="Disordered" evidence="1">
    <location>
        <begin position="1"/>
        <end position="53"/>
    </location>
</feature>
<name>A0AAD7W9Y8_9TELE</name>
<keyword evidence="3" id="KW-1185">Reference proteome</keyword>
<protein>
    <submittedName>
        <fullName evidence="2">Uncharacterized protein</fullName>
    </submittedName>
</protein>
<comment type="caution">
    <text evidence="2">The sequence shown here is derived from an EMBL/GenBank/DDBJ whole genome shotgun (WGS) entry which is preliminary data.</text>
</comment>
<organism evidence="2 3">
    <name type="scientific">Aldrovandia affinis</name>
    <dbReference type="NCBI Taxonomy" id="143900"/>
    <lineage>
        <taxon>Eukaryota</taxon>
        <taxon>Metazoa</taxon>
        <taxon>Chordata</taxon>
        <taxon>Craniata</taxon>
        <taxon>Vertebrata</taxon>
        <taxon>Euteleostomi</taxon>
        <taxon>Actinopterygii</taxon>
        <taxon>Neopterygii</taxon>
        <taxon>Teleostei</taxon>
        <taxon>Notacanthiformes</taxon>
        <taxon>Halosauridae</taxon>
        <taxon>Aldrovandia</taxon>
    </lineage>
</organism>
<evidence type="ECO:0000313" key="3">
    <source>
        <dbReference type="Proteomes" id="UP001221898"/>
    </source>
</evidence>
<proteinExistence type="predicted"/>